<gene>
    <name evidence="1" type="ORF">F4820DRAFT_451999</name>
</gene>
<keyword evidence="2" id="KW-1185">Reference proteome</keyword>
<name>A0ACB9YQ74_9PEZI</name>
<reference evidence="1 2" key="1">
    <citation type="journal article" date="2022" name="New Phytol.">
        <title>Ecological generalism drives hyperdiversity of secondary metabolite gene clusters in xylarialean endophytes.</title>
        <authorList>
            <person name="Franco M.E.E."/>
            <person name="Wisecaver J.H."/>
            <person name="Arnold A.E."/>
            <person name="Ju Y.M."/>
            <person name="Slot J.C."/>
            <person name="Ahrendt S."/>
            <person name="Moore L.P."/>
            <person name="Eastman K.E."/>
            <person name="Scott K."/>
            <person name="Konkel Z."/>
            <person name="Mondo S.J."/>
            <person name="Kuo A."/>
            <person name="Hayes R.D."/>
            <person name="Haridas S."/>
            <person name="Andreopoulos B."/>
            <person name="Riley R."/>
            <person name="LaButti K."/>
            <person name="Pangilinan J."/>
            <person name="Lipzen A."/>
            <person name="Amirebrahimi M."/>
            <person name="Yan J."/>
            <person name="Adam C."/>
            <person name="Keymanesh K."/>
            <person name="Ng V."/>
            <person name="Louie K."/>
            <person name="Northen T."/>
            <person name="Drula E."/>
            <person name="Henrissat B."/>
            <person name="Hsieh H.M."/>
            <person name="Youens-Clark K."/>
            <person name="Lutzoni F."/>
            <person name="Miadlikowska J."/>
            <person name="Eastwood D.C."/>
            <person name="Hamelin R.C."/>
            <person name="Grigoriev I.V."/>
            <person name="U'Ren J.M."/>
        </authorList>
    </citation>
    <scope>NUCLEOTIDE SEQUENCE [LARGE SCALE GENOMIC DNA]</scope>
    <source>
        <strain evidence="1 2">CBS 119005</strain>
    </source>
</reference>
<accession>A0ACB9YQ74</accession>
<dbReference type="EMBL" id="MU393554">
    <property type="protein sequence ID" value="KAI4861377.1"/>
    <property type="molecule type" value="Genomic_DNA"/>
</dbReference>
<comment type="caution">
    <text evidence="1">The sequence shown here is derived from an EMBL/GenBank/DDBJ whole genome shotgun (WGS) entry which is preliminary data.</text>
</comment>
<protein>
    <submittedName>
        <fullName evidence="1">Uncharacterized protein</fullName>
    </submittedName>
</protein>
<evidence type="ECO:0000313" key="2">
    <source>
        <dbReference type="Proteomes" id="UP001497700"/>
    </source>
</evidence>
<sequence length="600" mass="69727">MDPITAIDAFSKNGDLLYCVGQQINNRKLLLNLCLVSKCFNKVFSVFLYKELWFCERNYHWLFQEDRLSLLLANERLKHVKALSFAAYQDTYQPLYKPFFGPGRVVLCYAEITEAEACEAFNEGVVRLLREIPYLESFSWLGYPLFKATLSTVYRQCQRLRNLAIVYPSNLDLMLGQKLGDQADLLPEPELWAPLNRRWEIPNLPPFRNLNQLHIHNMWGRHLERWRKMITVILVNSPGLSDLGFSLSTSTRCRDLDPEWHDDLKVLHPAHFLRELCRAYARAGGKPLDLQRLHLGHYMFVLRRDLNPKGLRPQFPDERQNGGCLDKLANLSQLKDLSLDLVGDGEIYLEVYSDSDDNNSGDNNSDNIIQSWWQTAPGPLPKLEKLSVRRPTTWLARWAKGIVREGTPLRQLKVNQADKRCLEYAEKSELEASWSDLLDCRPQELLLHGHADGVVNLDRVMAAGDSIRLLAMTSWEIRDFVECVASQMPKLEGIWIMEPDDFYDGWLGEPADIQERKTKWAETVQVAARVCPTLKCFRVASITWRIVRMATEIYLHELDRMENEREIPELFQISLPYSFDMAHAAKYWVKNRRREKDDLI</sequence>
<evidence type="ECO:0000313" key="1">
    <source>
        <dbReference type="EMBL" id="KAI4861377.1"/>
    </source>
</evidence>
<organism evidence="1 2">
    <name type="scientific">Hypoxylon rubiginosum</name>
    <dbReference type="NCBI Taxonomy" id="110542"/>
    <lineage>
        <taxon>Eukaryota</taxon>
        <taxon>Fungi</taxon>
        <taxon>Dikarya</taxon>
        <taxon>Ascomycota</taxon>
        <taxon>Pezizomycotina</taxon>
        <taxon>Sordariomycetes</taxon>
        <taxon>Xylariomycetidae</taxon>
        <taxon>Xylariales</taxon>
        <taxon>Hypoxylaceae</taxon>
        <taxon>Hypoxylon</taxon>
    </lineage>
</organism>
<proteinExistence type="predicted"/>
<dbReference type="Proteomes" id="UP001497700">
    <property type="component" value="Unassembled WGS sequence"/>
</dbReference>